<dbReference type="Pfam" id="PF01266">
    <property type="entry name" value="DAO"/>
    <property type="match status" value="1"/>
</dbReference>
<evidence type="ECO:0000259" key="2">
    <source>
        <dbReference type="Pfam" id="PF01266"/>
    </source>
</evidence>
<evidence type="ECO:0000313" key="3">
    <source>
        <dbReference type="EMBL" id="KER01991.1"/>
    </source>
</evidence>
<dbReference type="AlphaFoldDB" id="A0A081RTI8"/>
<dbReference type="Gene3D" id="3.30.9.10">
    <property type="entry name" value="D-Amino Acid Oxidase, subunit A, domain 2"/>
    <property type="match status" value="1"/>
</dbReference>
<dbReference type="Proteomes" id="UP000028002">
    <property type="component" value="Unassembled WGS sequence"/>
</dbReference>
<dbReference type="PANTHER" id="PTHR13847:SF289">
    <property type="entry name" value="GLYCINE OXIDASE"/>
    <property type="match status" value="1"/>
</dbReference>
<evidence type="ECO:0000313" key="4">
    <source>
        <dbReference type="Proteomes" id="UP000028002"/>
    </source>
</evidence>
<accession>A0A081RTI8</accession>
<organism evidence="3 4">
    <name type="scientific">Photorhabdus temperata subsp. temperata Meg1</name>
    <dbReference type="NCBI Taxonomy" id="1393735"/>
    <lineage>
        <taxon>Bacteria</taxon>
        <taxon>Pseudomonadati</taxon>
        <taxon>Pseudomonadota</taxon>
        <taxon>Gammaproteobacteria</taxon>
        <taxon>Enterobacterales</taxon>
        <taxon>Morganellaceae</taxon>
        <taxon>Photorhabdus</taxon>
    </lineage>
</organism>
<dbReference type="GO" id="GO:0016491">
    <property type="term" value="F:oxidoreductase activity"/>
    <property type="evidence" value="ECO:0007669"/>
    <property type="project" value="UniProtKB-KW"/>
</dbReference>
<protein>
    <submittedName>
        <fullName evidence="3">Glycine/D-amino acid oxidase, deaminating</fullName>
    </submittedName>
</protein>
<dbReference type="InterPro" id="IPR036188">
    <property type="entry name" value="FAD/NAD-bd_sf"/>
</dbReference>
<reference evidence="3 4" key="1">
    <citation type="submission" date="2014-03" db="EMBL/GenBank/DDBJ databases">
        <title>Draft Genome of Photorhabdus temperata Meg1.</title>
        <authorList>
            <person name="Hurst S.G.IV."/>
            <person name="Morris K."/>
            <person name="Thomas K."/>
            <person name="Tisa L.S."/>
        </authorList>
    </citation>
    <scope>NUCLEOTIDE SEQUENCE [LARGE SCALE GENOMIC DNA]</scope>
    <source>
        <strain evidence="3 4">Meg1</strain>
    </source>
</reference>
<dbReference type="GO" id="GO:0005737">
    <property type="term" value="C:cytoplasm"/>
    <property type="evidence" value="ECO:0007669"/>
    <property type="project" value="TreeGrafter"/>
</dbReference>
<comment type="caution">
    <text evidence="3">The sequence shown here is derived from an EMBL/GenBank/DDBJ whole genome shotgun (WGS) entry which is preliminary data.</text>
</comment>
<dbReference type="SUPFAM" id="SSF51905">
    <property type="entry name" value="FAD/NAD(P)-binding domain"/>
    <property type="match status" value="1"/>
</dbReference>
<dbReference type="PATRIC" id="fig|1393735.3.peg.3464"/>
<keyword evidence="1" id="KW-0560">Oxidoreductase</keyword>
<sequence>MKYDFIVVGSGAIAGSIAYELASRNLSVCRVGSTDRTNAASKAAGAMNGCFGEITSGLLASEHGKLKLNMDCISKALWPAWAQRLADSSGDTRSLFTAKGTHVILNTAGMEEIDSVNYDAIEQTLNEYAAPYETVDPREIEWLKPNDLVRPLRALYIPDEHALDSHLLLEKLDAALVAEGGVLKDENVKSVLIEDSLAIGVELLSGERLMADKVVVAAGAHSLDLLSNIPSVVRQIPPIFAGYGVSILVKMPKGRELPTSVIRTPNRAFACGLHCVPRGDGVLYLGATNILAEKPRSQALISDVQFLLGCALDQLDINLHDADILSIQVGNRPIPADGFPLIGECGVNGLWLATGTYRDGLHQSPLLADYVANALTRIENTQINLDSFNPVRPPLVGFSREVMAKETVQQMLATGYEYRWDIKPYWLPLLNEGMTRNYQDLIESLHPQFTPPPELVAFSYIYESMRERLRSYYEAWS</sequence>
<dbReference type="InterPro" id="IPR006076">
    <property type="entry name" value="FAD-dep_OxRdtase"/>
</dbReference>
<dbReference type="PANTHER" id="PTHR13847">
    <property type="entry name" value="SARCOSINE DEHYDROGENASE-RELATED"/>
    <property type="match status" value="1"/>
</dbReference>
<proteinExistence type="predicted"/>
<dbReference type="Gene3D" id="3.50.50.60">
    <property type="entry name" value="FAD/NAD(P)-binding domain"/>
    <property type="match status" value="1"/>
</dbReference>
<gene>
    <name evidence="3" type="ORF">MEG1DRAFT_03388</name>
</gene>
<dbReference type="EMBL" id="JGVH01000061">
    <property type="protein sequence ID" value="KER01991.1"/>
    <property type="molecule type" value="Genomic_DNA"/>
</dbReference>
<dbReference type="RefSeq" id="WP_036840604.1">
    <property type="nucleotide sequence ID" value="NZ_CAWLUD010000061.1"/>
</dbReference>
<name>A0A081RTI8_PHOTE</name>
<feature type="domain" description="FAD dependent oxidoreductase" evidence="2">
    <location>
        <begin position="4"/>
        <end position="373"/>
    </location>
</feature>
<evidence type="ECO:0000256" key="1">
    <source>
        <dbReference type="ARBA" id="ARBA00023002"/>
    </source>
</evidence>